<organism evidence="10 11">
    <name type="scientific">Paramecium sonneborni</name>
    <dbReference type="NCBI Taxonomy" id="65129"/>
    <lineage>
        <taxon>Eukaryota</taxon>
        <taxon>Sar</taxon>
        <taxon>Alveolata</taxon>
        <taxon>Ciliophora</taxon>
        <taxon>Intramacronucleata</taxon>
        <taxon>Oligohymenophorea</taxon>
        <taxon>Peniculida</taxon>
        <taxon>Parameciidae</taxon>
        <taxon>Paramecium</taxon>
    </lineage>
</organism>
<feature type="domain" description="USP" evidence="9">
    <location>
        <begin position="99"/>
        <end position="535"/>
    </location>
</feature>
<dbReference type="InterPro" id="IPR028889">
    <property type="entry name" value="USP"/>
</dbReference>
<keyword evidence="4" id="KW-0833">Ubl conjugation pathway</keyword>
<dbReference type="InterPro" id="IPR044635">
    <property type="entry name" value="UBP14-like"/>
</dbReference>
<dbReference type="PANTHER" id="PTHR43982">
    <property type="entry name" value="UBIQUITIN CARBOXYL-TERMINAL HYDROLASE"/>
    <property type="match status" value="1"/>
</dbReference>
<feature type="coiled-coil region" evidence="7">
    <location>
        <begin position="436"/>
        <end position="463"/>
    </location>
</feature>
<feature type="coiled-coil region" evidence="7">
    <location>
        <begin position="355"/>
        <end position="385"/>
    </location>
</feature>
<dbReference type="GO" id="GO:0070628">
    <property type="term" value="F:proteasome binding"/>
    <property type="evidence" value="ECO:0007669"/>
    <property type="project" value="TreeGrafter"/>
</dbReference>
<dbReference type="GO" id="GO:0043161">
    <property type="term" value="P:proteasome-mediated ubiquitin-dependent protein catabolic process"/>
    <property type="evidence" value="ECO:0007669"/>
    <property type="project" value="InterPro"/>
</dbReference>
<dbReference type="EMBL" id="CAJJDN010000113">
    <property type="protein sequence ID" value="CAD8117328.1"/>
    <property type="molecule type" value="Genomic_DNA"/>
</dbReference>
<dbReference type="PROSITE" id="PS00973">
    <property type="entry name" value="USP_2"/>
    <property type="match status" value="1"/>
</dbReference>
<accession>A0A8S1QN18</accession>
<proteinExistence type="predicted"/>
<keyword evidence="11" id="KW-1185">Reference proteome</keyword>
<evidence type="ECO:0000256" key="7">
    <source>
        <dbReference type="SAM" id="Coils"/>
    </source>
</evidence>
<feature type="domain" description="UBA" evidence="8">
    <location>
        <begin position="4"/>
        <end position="44"/>
    </location>
</feature>
<evidence type="ECO:0000313" key="11">
    <source>
        <dbReference type="Proteomes" id="UP000692954"/>
    </source>
</evidence>
<dbReference type="EC" id="3.4.19.12" evidence="2"/>
<sequence length="929" mass="108776">MKTPINSELLDQYIGMGFSRELIQMAWEESNNESEVINTLLTLADKNNALSNTPTKQDEEILLNQALIDSYKTNPQGGATTTFENVSPEQRKRNNGVPCGLKNVGNTCYFNGLLQTYFFNSDFVKIIIKFQPPAQIEQGKQGQSIQLVQHLQNLFISMIGSDKKYVDPSDVVKSICDDFGNVLPIGDQKDVGEFNHYFLSRIGEGLAYNEHQPSKIEDIPHEGGSSILKQKSSTVHDDDAVSKLFFCKVHHFLQFDQAGVPHSRDSTELYNFIPIDLKDGNLYDAFDNFVINSIEDFKNDLSEIVCATKYNWIQGTPQTLSFQIQRVTYSKEKNDLIKQNDEFYFEEEIYLDRFLNQNSKKYLEIRTQNKELKDKQKKIKLELQQFSKFDDKYDLQDILLTTIKFLEMQTKDNPLNPLNFGDSNQKLTIDHLLKYSQQVSKKKEVLQQSYNNLEQKIQASYNNFKENKYILQSILIHEGMANSGHYYTYIKDFRLDKWFKFNDIRVTEETKEKVFQDAFGVKPGINAYLLVYVKNDVVQEELRYPKRLYKISSEKDYLQDGYGGFLCKAQIDSITRENQLFQNEIEDYKQARIIERVAESYQTRFEFVNEHFRTIINKTQGIKFKPLFTLNFPIYIKCKASQLSNQNTQHDNLVKWIILDSALREVSEKKQGVFDGQLSEDFKNKIINKFSVQFNEFKRPSAKLAYSEQNDLNKFEQEYQQYVNLGAWASISLDCLQKKDFIQTLQVLQHLTKKVKMLDQQNYFFKFAKNLKTLVPLIIICKMIPKENEVNIKELQLLQAYMVHNHFQYDDPKNWKGQIRIMLNAIIENHECQGIKEVIANFESENKIKEQMDQLEFVCEEVKNQQIILSSSYEINFWNTYQKQDIIFDNLVEGMNKLKQQFGVYVQIQKEIKEVQAPLVKEQLEKMIK</sequence>
<keyword evidence="7" id="KW-0175">Coiled coil</keyword>
<gene>
    <name evidence="10" type="ORF">PSON_ATCC_30995.1.T1130150</name>
</gene>
<dbReference type="Proteomes" id="UP000692954">
    <property type="component" value="Unassembled WGS sequence"/>
</dbReference>
<evidence type="ECO:0000256" key="5">
    <source>
        <dbReference type="ARBA" id="ARBA00022801"/>
    </source>
</evidence>
<evidence type="ECO:0000256" key="2">
    <source>
        <dbReference type="ARBA" id="ARBA00012759"/>
    </source>
</evidence>
<dbReference type="OrthoDB" id="2420415at2759"/>
<comment type="catalytic activity">
    <reaction evidence="1">
        <text>Thiol-dependent hydrolysis of ester, thioester, amide, peptide and isopeptide bonds formed by the C-terminal Gly of ubiquitin (a 76-residue protein attached to proteins as an intracellular targeting signal).</text>
        <dbReference type="EC" id="3.4.19.12"/>
    </reaction>
</comment>
<evidence type="ECO:0000256" key="3">
    <source>
        <dbReference type="ARBA" id="ARBA00022670"/>
    </source>
</evidence>
<dbReference type="FunFam" id="3.90.70.10:FF:000172">
    <property type="entry name" value="Probable ubiquitin carboxyl-terminal hydrolase 2"/>
    <property type="match status" value="1"/>
</dbReference>
<dbReference type="InterPro" id="IPR015940">
    <property type="entry name" value="UBA"/>
</dbReference>
<dbReference type="GO" id="GO:0016579">
    <property type="term" value="P:protein deubiquitination"/>
    <property type="evidence" value="ECO:0007669"/>
    <property type="project" value="InterPro"/>
</dbReference>
<dbReference type="InterPro" id="IPR018200">
    <property type="entry name" value="USP_CS"/>
</dbReference>
<evidence type="ECO:0000259" key="9">
    <source>
        <dbReference type="PROSITE" id="PS50235"/>
    </source>
</evidence>
<comment type="caution">
    <text evidence="10">The sequence shown here is derived from an EMBL/GenBank/DDBJ whole genome shotgun (WGS) entry which is preliminary data.</text>
</comment>
<dbReference type="InterPro" id="IPR001394">
    <property type="entry name" value="Peptidase_C19_UCH"/>
</dbReference>
<evidence type="ECO:0000256" key="6">
    <source>
        <dbReference type="ARBA" id="ARBA00022807"/>
    </source>
</evidence>
<dbReference type="GO" id="GO:0061136">
    <property type="term" value="P:regulation of proteasomal protein catabolic process"/>
    <property type="evidence" value="ECO:0007669"/>
    <property type="project" value="TreeGrafter"/>
</dbReference>
<dbReference type="PROSITE" id="PS50235">
    <property type="entry name" value="USP_3"/>
    <property type="match status" value="1"/>
</dbReference>
<protein>
    <recommendedName>
        <fullName evidence="2">ubiquitinyl hydrolase 1</fullName>
        <ecNumber evidence="2">3.4.19.12</ecNumber>
    </recommendedName>
</protein>
<evidence type="ECO:0000256" key="1">
    <source>
        <dbReference type="ARBA" id="ARBA00000707"/>
    </source>
</evidence>
<keyword evidence="6" id="KW-0788">Thiol protease</keyword>
<evidence type="ECO:0000256" key="4">
    <source>
        <dbReference type="ARBA" id="ARBA00022786"/>
    </source>
</evidence>
<keyword evidence="3" id="KW-0645">Protease</keyword>
<dbReference type="Pfam" id="PF00443">
    <property type="entry name" value="UCH"/>
    <property type="match status" value="1"/>
</dbReference>
<dbReference type="AlphaFoldDB" id="A0A8S1QN18"/>
<reference evidence="10" key="1">
    <citation type="submission" date="2021-01" db="EMBL/GenBank/DDBJ databases">
        <authorList>
            <consortium name="Genoscope - CEA"/>
            <person name="William W."/>
        </authorList>
    </citation>
    <scope>NUCLEOTIDE SEQUENCE</scope>
</reference>
<name>A0A8S1QN18_9CILI</name>
<dbReference type="GO" id="GO:0004843">
    <property type="term" value="F:cysteine-type deubiquitinase activity"/>
    <property type="evidence" value="ECO:0007669"/>
    <property type="project" value="UniProtKB-EC"/>
</dbReference>
<evidence type="ECO:0000313" key="10">
    <source>
        <dbReference type="EMBL" id="CAD8117328.1"/>
    </source>
</evidence>
<dbReference type="PROSITE" id="PS50030">
    <property type="entry name" value="UBA"/>
    <property type="match status" value="1"/>
</dbReference>
<evidence type="ECO:0000259" key="8">
    <source>
        <dbReference type="PROSITE" id="PS50030"/>
    </source>
</evidence>
<dbReference type="PANTHER" id="PTHR43982:SF6">
    <property type="entry name" value="UBIQUITIN CARBOXYL-TERMINAL HYDROLASE 2-RELATED"/>
    <property type="match status" value="1"/>
</dbReference>
<keyword evidence="5" id="KW-0378">Hydrolase</keyword>